<dbReference type="CDD" id="cd04730">
    <property type="entry name" value="NPD_like"/>
    <property type="match status" value="1"/>
</dbReference>
<keyword evidence="5" id="KW-1185">Reference proteome</keyword>
<name>A0A7W3IWK7_9ACTN</name>
<dbReference type="InterPro" id="IPR013785">
    <property type="entry name" value="Aldolase_TIM"/>
</dbReference>
<dbReference type="RefSeq" id="WP_182536125.1">
    <property type="nucleotide sequence ID" value="NZ_JACGXA010000001.1"/>
</dbReference>
<dbReference type="Gene3D" id="3.20.20.70">
    <property type="entry name" value="Aldolase class I"/>
    <property type="match status" value="1"/>
</dbReference>
<proteinExistence type="predicted"/>
<gene>
    <name evidence="4" type="ORF">FB382_000252</name>
</gene>
<keyword evidence="2" id="KW-0288">FMN</keyword>
<evidence type="ECO:0000313" key="5">
    <source>
        <dbReference type="Proteomes" id="UP000580910"/>
    </source>
</evidence>
<evidence type="ECO:0000256" key="1">
    <source>
        <dbReference type="ARBA" id="ARBA00022630"/>
    </source>
</evidence>
<dbReference type="AlphaFoldDB" id="A0A7W3IWK7"/>
<dbReference type="InterPro" id="IPR004136">
    <property type="entry name" value="NMO"/>
</dbReference>
<dbReference type="EMBL" id="JACGXA010000001">
    <property type="protein sequence ID" value="MBA8801961.1"/>
    <property type="molecule type" value="Genomic_DNA"/>
</dbReference>
<reference evidence="4 5" key="1">
    <citation type="submission" date="2020-07" db="EMBL/GenBank/DDBJ databases">
        <title>Sequencing the genomes of 1000 actinobacteria strains.</title>
        <authorList>
            <person name="Klenk H.-P."/>
        </authorList>
    </citation>
    <scope>NUCLEOTIDE SEQUENCE [LARGE SCALE GENOMIC DNA]</scope>
    <source>
        <strain evidence="4 5">DSM 21349</strain>
    </source>
</reference>
<comment type="caution">
    <text evidence="4">The sequence shown here is derived from an EMBL/GenBank/DDBJ whole genome shotgun (WGS) entry which is preliminary data.</text>
</comment>
<evidence type="ECO:0000313" key="4">
    <source>
        <dbReference type="EMBL" id="MBA8801961.1"/>
    </source>
</evidence>
<dbReference type="GO" id="GO:0018580">
    <property type="term" value="F:nitronate monooxygenase activity"/>
    <property type="evidence" value="ECO:0007669"/>
    <property type="project" value="UniProtKB-EC"/>
</dbReference>
<dbReference type="Pfam" id="PF03060">
    <property type="entry name" value="NMO"/>
    <property type="match status" value="1"/>
</dbReference>
<dbReference type="PANTHER" id="PTHR32332:SF31">
    <property type="entry name" value="2-NITROPROPANE DIOXYGENASE FAMILY, PUTATIVE (AFU_ORTHOLOGUE AFUA_2G09850)-RELATED"/>
    <property type="match status" value="1"/>
</dbReference>
<keyword evidence="3 4" id="KW-0560">Oxidoreductase</keyword>
<keyword evidence="1" id="KW-0285">Flavoprotein</keyword>
<organism evidence="4 5">
    <name type="scientific">Nocardioides ginsengisegetis</name>
    <dbReference type="NCBI Taxonomy" id="661491"/>
    <lineage>
        <taxon>Bacteria</taxon>
        <taxon>Bacillati</taxon>
        <taxon>Actinomycetota</taxon>
        <taxon>Actinomycetes</taxon>
        <taxon>Propionibacteriales</taxon>
        <taxon>Nocardioidaceae</taxon>
        <taxon>Nocardioides</taxon>
    </lineage>
</organism>
<accession>A0A7W3IWK7</accession>
<keyword evidence="4" id="KW-0503">Monooxygenase</keyword>
<dbReference type="SUPFAM" id="SSF51412">
    <property type="entry name" value="Inosine monophosphate dehydrogenase (IMPDH)"/>
    <property type="match status" value="1"/>
</dbReference>
<dbReference type="PANTHER" id="PTHR32332">
    <property type="entry name" value="2-NITROPROPANE DIOXYGENASE"/>
    <property type="match status" value="1"/>
</dbReference>
<sequence>MHLPDQLRTPVPLIGAPMAGPGGGRLAHAVSAAGGLGMIGVAATRDGGWIREQAAIAGADGTPYGVGLMAWALPDAPDQLEAVLELRPALVSVSFGAYAGPLGRLREAGILTATQVGSLDDLEAALDAGADVLVVRGAEAGGHGRNAMATLPLLQLVLDRTNLPVYAAGGILNHRGLAAVVAAGAAGAWVGTAFLGCVETDTSPRARQALFAATETGYGRVFDVAQQAAWPREFGGRAVANAYFDAWVGHEDHLDEAARERHRKAVQAEDFSTAHLYAGEGVVALEHELTAADVVAEFARALPSA</sequence>
<evidence type="ECO:0000256" key="3">
    <source>
        <dbReference type="ARBA" id="ARBA00023002"/>
    </source>
</evidence>
<dbReference type="EC" id="1.13.12.16" evidence="4"/>
<protein>
    <submittedName>
        <fullName evidence="4">Nitronate monooxygenase</fullName>
        <ecNumber evidence="4">1.13.12.16</ecNumber>
    </submittedName>
</protein>
<evidence type="ECO:0000256" key="2">
    <source>
        <dbReference type="ARBA" id="ARBA00022643"/>
    </source>
</evidence>
<dbReference type="Proteomes" id="UP000580910">
    <property type="component" value="Unassembled WGS sequence"/>
</dbReference>